<evidence type="ECO:0000256" key="4">
    <source>
        <dbReference type="ARBA" id="ARBA00048461"/>
    </source>
</evidence>
<name>A0A8S0VWJ4_CYCAE</name>
<comment type="similarity">
    <text evidence="2">Belongs to the AB hydrolase superfamily. Lipase family. Class 3 subfamily.</text>
</comment>
<comment type="caution">
    <text evidence="7">The sequence shown here is derived from an EMBL/GenBank/DDBJ whole genome shotgun (WGS) entry which is preliminary data.</text>
</comment>
<dbReference type="SUPFAM" id="SSF53474">
    <property type="entry name" value="alpha/beta-Hydrolases"/>
    <property type="match status" value="1"/>
</dbReference>
<dbReference type="InterPro" id="IPR002921">
    <property type="entry name" value="Fungal_lipase-type"/>
</dbReference>
<sequence>MIFASVFALALLAARVAAVPVLEARQGISTLSAAQVAAVKPYSYYAAAAYCVPARTRAWDCGTNCQNNAAFRPIDSGGDGGVTQYWYVGYDPNLRSIIVGFQGTESEKIIPVLTNADFRLDGLDSGLFPGVSSSVRTHNGFGEAQRRSAAAVLAAVRSGLTTHGATTVTVVGHSLGGAIAIISSAHLANNLPAGTTIKTYTFGTPRVGNEAFANYVNARSEMVRVNNKKDPVPIIPGRFLGFAHTEGEVHINDAGQWISCPGQDNTNSQCTIGAVPNILVSNSGDHSGPYDGVTLRC</sequence>
<gene>
    <name evidence="7" type="ORF">AAE3_LOCUS7466</name>
</gene>
<organism evidence="7 8">
    <name type="scientific">Cyclocybe aegerita</name>
    <name type="common">Black poplar mushroom</name>
    <name type="synonym">Agrocybe aegerita</name>
    <dbReference type="NCBI Taxonomy" id="1973307"/>
    <lineage>
        <taxon>Eukaryota</taxon>
        <taxon>Fungi</taxon>
        <taxon>Dikarya</taxon>
        <taxon>Basidiomycota</taxon>
        <taxon>Agaricomycotina</taxon>
        <taxon>Agaricomycetes</taxon>
        <taxon>Agaricomycetidae</taxon>
        <taxon>Agaricales</taxon>
        <taxon>Agaricineae</taxon>
        <taxon>Bolbitiaceae</taxon>
        <taxon>Cyclocybe</taxon>
    </lineage>
</organism>
<dbReference type="CDD" id="cd00519">
    <property type="entry name" value="Lipase_3"/>
    <property type="match status" value="1"/>
</dbReference>
<reference evidence="7 8" key="1">
    <citation type="submission" date="2020-01" db="EMBL/GenBank/DDBJ databases">
        <authorList>
            <person name="Gupta K D."/>
        </authorList>
    </citation>
    <scope>NUCLEOTIDE SEQUENCE [LARGE SCALE GENOMIC DNA]</scope>
</reference>
<evidence type="ECO:0000313" key="7">
    <source>
        <dbReference type="EMBL" id="CAA7265174.1"/>
    </source>
</evidence>
<protein>
    <recommendedName>
        <fullName evidence="6">Fungal lipase-type domain-containing protein</fullName>
    </recommendedName>
</protein>
<feature type="domain" description="Fungal lipase-type" evidence="6">
    <location>
        <begin position="99"/>
        <end position="238"/>
    </location>
</feature>
<feature type="chain" id="PRO_5035828778" description="Fungal lipase-type domain-containing protein" evidence="5">
    <location>
        <begin position="19"/>
        <end position="297"/>
    </location>
</feature>
<dbReference type="OrthoDB" id="426718at2759"/>
<evidence type="ECO:0000313" key="8">
    <source>
        <dbReference type="Proteomes" id="UP000467700"/>
    </source>
</evidence>
<dbReference type="Pfam" id="PF01764">
    <property type="entry name" value="Lipase_3"/>
    <property type="match status" value="1"/>
</dbReference>
<dbReference type="InterPro" id="IPR029058">
    <property type="entry name" value="AB_hydrolase_fold"/>
</dbReference>
<dbReference type="EMBL" id="CACVBS010000047">
    <property type="protein sequence ID" value="CAA7265174.1"/>
    <property type="molecule type" value="Genomic_DNA"/>
</dbReference>
<dbReference type="Gene3D" id="3.40.50.1820">
    <property type="entry name" value="alpha/beta hydrolase"/>
    <property type="match status" value="1"/>
</dbReference>
<keyword evidence="1" id="KW-1015">Disulfide bond</keyword>
<evidence type="ECO:0000256" key="3">
    <source>
        <dbReference type="ARBA" id="ARBA00047591"/>
    </source>
</evidence>
<evidence type="ECO:0000259" key="6">
    <source>
        <dbReference type="Pfam" id="PF01764"/>
    </source>
</evidence>
<dbReference type="AlphaFoldDB" id="A0A8S0VWJ4"/>
<proteinExistence type="inferred from homology"/>
<dbReference type="PANTHER" id="PTHR45856:SF25">
    <property type="entry name" value="FUNGAL LIPASE-LIKE DOMAIN-CONTAINING PROTEIN"/>
    <property type="match status" value="1"/>
</dbReference>
<evidence type="ECO:0000256" key="2">
    <source>
        <dbReference type="ARBA" id="ARBA00043996"/>
    </source>
</evidence>
<dbReference type="GO" id="GO:0006629">
    <property type="term" value="P:lipid metabolic process"/>
    <property type="evidence" value="ECO:0007669"/>
    <property type="project" value="InterPro"/>
</dbReference>
<dbReference type="InterPro" id="IPR051218">
    <property type="entry name" value="Sec_MonoDiacylglyc_Lipase"/>
</dbReference>
<comment type="catalytic activity">
    <reaction evidence="3">
        <text>a diacylglycerol + H2O = a monoacylglycerol + a fatty acid + H(+)</text>
        <dbReference type="Rhea" id="RHEA:32731"/>
        <dbReference type="ChEBI" id="CHEBI:15377"/>
        <dbReference type="ChEBI" id="CHEBI:15378"/>
        <dbReference type="ChEBI" id="CHEBI:17408"/>
        <dbReference type="ChEBI" id="CHEBI:18035"/>
        <dbReference type="ChEBI" id="CHEBI:28868"/>
    </reaction>
</comment>
<keyword evidence="5" id="KW-0732">Signal</keyword>
<accession>A0A8S0VWJ4</accession>
<dbReference type="Proteomes" id="UP000467700">
    <property type="component" value="Unassembled WGS sequence"/>
</dbReference>
<feature type="signal peptide" evidence="5">
    <location>
        <begin position="1"/>
        <end position="18"/>
    </location>
</feature>
<comment type="catalytic activity">
    <reaction evidence="4">
        <text>a monoacylglycerol + H2O = glycerol + a fatty acid + H(+)</text>
        <dbReference type="Rhea" id="RHEA:15245"/>
        <dbReference type="ChEBI" id="CHEBI:15377"/>
        <dbReference type="ChEBI" id="CHEBI:15378"/>
        <dbReference type="ChEBI" id="CHEBI:17408"/>
        <dbReference type="ChEBI" id="CHEBI:17754"/>
        <dbReference type="ChEBI" id="CHEBI:28868"/>
    </reaction>
</comment>
<keyword evidence="8" id="KW-1185">Reference proteome</keyword>
<evidence type="ECO:0000256" key="5">
    <source>
        <dbReference type="SAM" id="SignalP"/>
    </source>
</evidence>
<dbReference type="PANTHER" id="PTHR45856">
    <property type="entry name" value="ALPHA/BETA-HYDROLASES SUPERFAMILY PROTEIN"/>
    <property type="match status" value="1"/>
</dbReference>
<evidence type="ECO:0000256" key="1">
    <source>
        <dbReference type="ARBA" id="ARBA00023157"/>
    </source>
</evidence>